<dbReference type="AlphaFoldDB" id="A0A9D9DGE8"/>
<comment type="caution">
    <text evidence="1">The sequence shown here is derived from an EMBL/GenBank/DDBJ whole genome shotgun (WGS) entry which is preliminary data.</text>
</comment>
<proteinExistence type="predicted"/>
<dbReference type="Proteomes" id="UP000823613">
    <property type="component" value="Unassembled WGS sequence"/>
</dbReference>
<reference evidence="1" key="1">
    <citation type="submission" date="2020-10" db="EMBL/GenBank/DDBJ databases">
        <authorList>
            <person name="Gilroy R."/>
        </authorList>
    </citation>
    <scope>NUCLEOTIDE SEQUENCE</scope>
    <source>
        <strain evidence="1">11159</strain>
    </source>
</reference>
<name>A0A9D9DGE8_9BACL</name>
<sequence>DTNYNDLYLNVDNYEINRANTLNNEVYNCVNNLFNDEFSLSTFRDIDNYYLYLDSSFFKESNFLAISQNKNKESFTFLLNEVGTSSLINFFNEEIYLKNDSNDNKLYGLSISNIETNKSELKLTYQNDELKSISINIGGLIDLNLDKEYQDLEFEINYELNTMDIESYEIPSSKEDIKLN</sequence>
<evidence type="ECO:0000313" key="1">
    <source>
        <dbReference type="EMBL" id="MBO8427157.1"/>
    </source>
</evidence>
<reference evidence="1" key="2">
    <citation type="journal article" date="2021" name="PeerJ">
        <title>Extensive microbial diversity within the chicken gut microbiome revealed by metagenomics and culture.</title>
        <authorList>
            <person name="Gilroy R."/>
            <person name="Ravi A."/>
            <person name="Getino M."/>
            <person name="Pursley I."/>
            <person name="Horton D.L."/>
            <person name="Alikhan N.F."/>
            <person name="Baker D."/>
            <person name="Gharbi K."/>
            <person name="Hall N."/>
            <person name="Watson M."/>
            <person name="Adriaenssens E.M."/>
            <person name="Foster-Nyarko E."/>
            <person name="Jarju S."/>
            <person name="Secka A."/>
            <person name="Antonio M."/>
            <person name="Oren A."/>
            <person name="Chaudhuri R.R."/>
            <person name="La Ragione R."/>
            <person name="Hildebrand F."/>
            <person name="Pallen M.J."/>
        </authorList>
    </citation>
    <scope>NUCLEOTIDE SEQUENCE</scope>
    <source>
        <strain evidence="1">11159</strain>
    </source>
</reference>
<evidence type="ECO:0000313" key="2">
    <source>
        <dbReference type="Proteomes" id="UP000823613"/>
    </source>
</evidence>
<organism evidence="1 2">
    <name type="scientific">Candidatus Onthovivens merdipullorum</name>
    <dbReference type="NCBI Taxonomy" id="2840889"/>
    <lineage>
        <taxon>Bacteria</taxon>
        <taxon>Bacillati</taxon>
        <taxon>Bacillota</taxon>
        <taxon>Bacilli</taxon>
        <taxon>Bacillales</taxon>
        <taxon>Candidatus Onthovivens</taxon>
    </lineage>
</organism>
<protein>
    <submittedName>
        <fullName evidence="1">Uncharacterized protein</fullName>
    </submittedName>
</protein>
<feature type="non-terminal residue" evidence="1">
    <location>
        <position position="1"/>
    </location>
</feature>
<accession>A0A9D9DGE8</accession>
<gene>
    <name evidence="1" type="ORF">IAC58_01185</name>
</gene>
<dbReference type="EMBL" id="JADIMY010000021">
    <property type="protein sequence ID" value="MBO8427157.1"/>
    <property type="molecule type" value="Genomic_DNA"/>
</dbReference>